<dbReference type="HOGENOM" id="CLU_886851_0_0_1"/>
<sequence length="314" mass="35664">MVIQVLPCRLVILGVCFLATSIIDARNMAGSNMEVETAHDLAKHHQMHAARIETDSVKSEHGIVSDDANKAQHAHYALRKKILLGTKAMHQFLWYNEDGGSNQPRKEFTHLANVEDEEIVYRNKLSKPYGLPSPEAVSLLLLSNESIPPCDESSPDKAAVSAYKALETLYIGVIEYSFKYIRRSVNPDTSREPSRNLLPLVDFKRVLSKEATCDFFIQAMLDVYRSFICIVDRLLAIVERSMEEVRTERNFDATLTQQLQEVNAHVRRSAESSIKVGRAAEKITHESGYLLKSVVIMHCMHLIWWIFSTKAYKN</sequence>
<reference evidence="2" key="2">
    <citation type="submission" date="2011-02" db="EMBL/GenBank/DDBJ databases">
        <authorList>
            <person name="MacLean D."/>
        </authorList>
    </citation>
    <scope>NUCLEOTIDE SEQUENCE</scope>
</reference>
<evidence type="ECO:0000256" key="1">
    <source>
        <dbReference type="SAM" id="SignalP"/>
    </source>
</evidence>
<feature type="signal peptide" evidence="1">
    <location>
        <begin position="1"/>
        <end position="25"/>
    </location>
</feature>
<dbReference type="EMBL" id="FR824186">
    <property type="protein sequence ID" value="CCA22022.1"/>
    <property type="molecule type" value="Genomic_DNA"/>
</dbReference>
<organism evidence="2">
    <name type="scientific">Albugo laibachii Nc14</name>
    <dbReference type="NCBI Taxonomy" id="890382"/>
    <lineage>
        <taxon>Eukaryota</taxon>
        <taxon>Sar</taxon>
        <taxon>Stramenopiles</taxon>
        <taxon>Oomycota</taxon>
        <taxon>Peronosporomycetes</taxon>
        <taxon>Albuginales</taxon>
        <taxon>Albuginaceae</taxon>
        <taxon>Albugo</taxon>
    </lineage>
</organism>
<evidence type="ECO:0000313" key="2">
    <source>
        <dbReference type="EMBL" id="CCA22022.1"/>
    </source>
</evidence>
<name>F0WL61_9STRA</name>
<feature type="chain" id="PRO_5003261669" evidence="1">
    <location>
        <begin position="26"/>
        <end position="314"/>
    </location>
</feature>
<dbReference type="AlphaFoldDB" id="F0WL61"/>
<accession>F0WL61</accession>
<reference evidence="2" key="1">
    <citation type="journal article" date="2011" name="PLoS Biol.">
        <title>Gene gain and loss during evolution of obligate parasitism in the white rust pathogen of Arabidopsis thaliana.</title>
        <authorList>
            <person name="Kemen E."/>
            <person name="Gardiner A."/>
            <person name="Schultz-Larsen T."/>
            <person name="Kemen A.C."/>
            <person name="Balmuth A.L."/>
            <person name="Robert-Seilaniantz A."/>
            <person name="Bailey K."/>
            <person name="Holub E."/>
            <person name="Studholme D.J."/>
            <person name="Maclean D."/>
            <person name="Jones J.D."/>
        </authorList>
    </citation>
    <scope>NUCLEOTIDE SEQUENCE</scope>
</reference>
<proteinExistence type="predicted"/>
<keyword evidence="1" id="KW-0732">Signal</keyword>
<protein>
    <submittedName>
        <fullName evidence="2">AlNc14C141G7249 protein</fullName>
    </submittedName>
</protein>
<gene>
    <name evidence="2" type="primary">AlNc14C141G7249</name>
    <name evidence="2" type="ORF">ALNC14_081650</name>
</gene>